<evidence type="ECO:0000256" key="4">
    <source>
        <dbReference type="ARBA" id="ARBA00023163"/>
    </source>
</evidence>
<evidence type="ECO:0000256" key="1">
    <source>
        <dbReference type="ARBA" id="ARBA00004123"/>
    </source>
</evidence>
<name>A0A835N0R0_9ROSI</name>
<evidence type="ECO:0000256" key="3">
    <source>
        <dbReference type="ARBA" id="ARBA00023125"/>
    </source>
</evidence>
<keyword evidence="10" id="KW-1185">Reference proteome</keyword>
<comment type="subcellular location">
    <subcellularLocation>
        <location evidence="1">Nucleus</location>
    </subcellularLocation>
</comment>
<dbReference type="GO" id="GO:0005634">
    <property type="term" value="C:nucleus"/>
    <property type="evidence" value="ECO:0007669"/>
    <property type="project" value="UniProtKB-SubCell"/>
</dbReference>
<dbReference type="InterPro" id="IPR036576">
    <property type="entry name" value="WRKY_dom_sf"/>
</dbReference>
<dbReference type="SUPFAM" id="SSF118290">
    <property type="entry name" value="WRKY DNA-binding domain"/>
    <property type="match status" value="1"/>
</dbReference>
<keyword evidence="2" id="KW-0805">Transcription regulation</keyword>
<dbReference type="GO" id="GO:0000976">
    <property type="term" value="F:transcription cis-regulatory region binding"/>
    <property type="evidence" value="ECO:0007669"/>
    <property type="project" value="TreeGrafter"/>
</dbReference>
<sequence>MMSEFVCMEDNWDLQALVRSGSRTNYEDFASITNNPPSLFAPLSFYQDELLNFQETFETPTDFDGLDGLYKPLYPVLHQNFNSPQSNILGTSISTTSISVPKEVEERQKVQKKRPVSPESATCADTVDATGAAKSKRRKNQHKKVVQHVKEDGLSSDMWAWRKYGQKPIKGSPYPRSYYRCSSLKGCLARKQVERSRTDPSIFIITYTAEHSHAHPTRRSSLAGSTRIKPSMPKEATKNIEPNVPAIKDELSPNFDRVISPTTPSATSIEDELVQNVSIKNEELLDQGQILEENESREIAMPDLLFSDELFPSLEDLEWLLLDQYADCRSSNNKSTSSS</sequence>
<dbReference type="Gene3D" id="2.20.25.80">
    <property type="entry name" value="WRKY domain"/>
    <property type="match status" value="1"/>
</dbReference>
<dbReference type="PANTHER" id="PTHR32096">
    <property type="entry name" value="WRKY TRANSCRIPTION FACTOR 30-RELATED-RELATED"/>
    <property type="match status" value="1"/>
</dbReference>
<evidence type="ECO:0000256" key="7">
    <source>
        <dbReference type="SAM" id="MobiDB-lite"/>
    </source>
</evidence>
<feature type="region of interest" description="Disordered" evidence="7">
    <location>
        <begin position="214"/>
        <end position="237"/>
    </location>
</feature>
<gene>
    <name evidence="9" type="ORF">SADUNF_Sadunf03G0099100</name>
</gene>
<dbReference type="Pfam" id="PF03106">
    <property type="entry name" value="WRKY"/>
    <property type="match status" value="1"/>
</dbReference>
<keyword evidence="5" id="KW-0539">Nucleus</keyword>
<evidence type="ECO:0000313" key="9">
    <source>
        <dbReference type="EMBL" id="KAF9685867.1"/>
    </source>
</evidence>
<keyword evidence="4" id="KW-0804">Transcription</keyword>
<dbReference type="EMBL" id="JADGMS010000003">
    <property type="protein sequence ID" value="KAF9685867.1"/>
    <property type="molecule type" value="Genomic_DNA"/>
</dbReference>
<comment type="caution">
    <text evidence="9">The sequence shown here is derived from an EMBL/GenBank/DDBJ whole genome shotgun (WGS) entry which is preliminary data.</text>
</comment>
<evidence type="ECO:0000259" key="8">
    <source>
        <dbReference type="PROSITE" id="PS50811"/>
    </source>
</evidence>
<dbReference type="FunFam" id="2.20.25.80:FF:000007">
    <property type="entry name" value="WRKY transcription factor 22"/>
    <property type="match status" value="1"/>
</dbReference>
<dbReference type="InterPro" id="IPR003657">
    <property type="entry name" value="WRKY_dom"/>
</dbReference>
<dbReference type="PANTHER" id="PTHR32096:SF127">
    <property type="entry name" value="WRKY DOMAIN-CONTAINING PROTEIN"/>
    <property type="match status" value="1"/>
</dbReference>
<dbReference type="InterPro" id="IPR044810">
    <property type="entry name" value="WRKY_plant"/>
</dbReference>
<evidence type="ECO:0000256" key="2">
    <source>
        <dbReference type="ARBA" id="ARBA00023015"/>
    </source>
</evidence>
<proteinExistence type="inferred from homology"/>
<reference evidence="9 10" key="1">
    <citation type="submission" date="2020-10" db="EMBL/GenBank/DDBJ databases">
        <title>Plant Genome Project.</title>
        <authorList>
            <person name="Zhang R.-G."/>
        </authorList>
    </citation>
    <scope>NUCLEOTIDE SEQUENCE [LARGE SCALE GENOMIC DNA]</scope>
    <source>
        <strain evidence="9">FAFU-HL-1</strain>
        <tissue evidence="9">Leaf</tissue>
    </source>
</reference>
<dbReference type="GO" id="GO:0003700">
    <property type="term" value="F:DNA-binding transcription factor activity"/>
    <property type="evidence" value="ECO:0007669"/>
    <property type="project" value="InterPro"/>
</dbReference>
<feature type="domain" description="WRKY" evidence="8">
    <location>
        <begin position="150"/>
        <end position="216"/>
    </location>
</feature>
<dbReference type="OrthoDB" id="1077642at2759"/>
<dbReference type="Proteomes" id="UP000657918">
    <property type="component" value="Unassembled WGS sequence"/>
</dbReference>
<organism evidence="9 10">
    <name type="scientific">Salix dunnii</name>
    <dbReference type="NCBI Taxonomy" id="1413687"/>
    <lineage>
        <taxon>Eukaryota</taxon>
        <taxon>Viridiplantae</taxon>
        <taxon>Streptophyta</taxon>
        <taxon>Embryophyta</taxon>
        <taxon>Tracheophyta</taxon>
        <taxon>Spermatophyta</taxon>
        <taxon>Magnoliopsida</taxon>
        <taxon>eudicotyledons</taxon>
        <taxon>Gunneridae</taxon>
        <taxon>Pentapetalae</taxon>
        <taxon>rosids</taxon>
        <taxon>fabids</taxon>
        <taxon>Malpighiales</taxon>
        <taxon>Salicaceae</taxon>
        <taxon>Saliceae</taxon>
        <taxon>Salix</taxon>
    </lineage>
</organism>
<dbReference type="AlphaFoldDB" id="A0A835N0R0"/>
<protein>
    <recommendedName>
        <fullName evidence="8">WRKY domain-containing protein</fullName>
    </recommendedName>
</protein>
<comment type="similarity">
    <text evidence="6">Belongs to the WRKY group II-e family.</text>
</comment>
<dbReference type="PROSITE" id="PS50811">
    <property type="entry name" value="WRKY"/>
    <property type="match status" value="1"/>
</dbReference>
<accession>A0A835N0R0</accession>
<evidence type="ECO:0000256" key="6">
    <source>
        <dbReference type="ARBA" id="ARBA00060761"/>
    </source>
</evidence>
<evidence type="ECO:0000256" key="5">
    <source>
        <dbReference type="ARBA" id="ARBA00023242"/>
    </source>
</evidence>
<dbReference type="SMART" id="SM00774">
    <property type="entry name" value="WRKY"/>
    <property type="match status" value="1"/>
</dbReference>
<keyword evidence="3" id="KW-0238">DNA-binding</keyword>
<evidence type="ECO:0000313" key="10">
    <source>
        <dbReference type="Proteomes" id="UP000657918"/>
    </source>
</evidence>